<proteinExistence type="predicted"/>
<sequence>MRQFNLEWFNTSYSGWLEYSVKVDAAFCLCCYLFKNEHGGHGKVGDSFTKSSFRAWNKATERLNAHIGEVNSLHNRCFMMMRDLINQEQSILTSFDKQSEKIKNRDDEVKKIVLQSAPQNNMMIAPNIQKEIVNACAKEIIKAIVEDLNEDYFRILVDESKDVSHKEQMALVLRIVHVKKTTSSSLQKAIYDLLLEHSLSPSQIRGQGYDGASNMQGEINGLKTLILKDNSSAYCIHCFAHQLQLTLVAVAKKYCDVDQFFDIVANVLNIVGSSFKRRNMLREDQAKKLEELQVLGEVHTGSGLNQELGLQRPGDTRWGSHFKTVRNFITLFSSIINVLEFLVSEGANYLERSVAKSLVNDIRSFEFVHMMHLMLKLLAITNDLNIDL</sequence>
<organism evidence="1 2">
    <name type="scientific">Nicotiana tabacum</name>
    <name type="common">Common tobacco</name>
    <dbReference type="NCBI Taxonomy" id="4097"/>
    <lineage>
        <taxon>Eukaryota</taxon>
        <taxon>Viridiplantae</taxon>
        <taxon>Streptophyta</taxon>
        <taxon>Embryophyta</taxon>
        <taxon>Tracheophyta</taxon>
        <taxon>Spermatophyta</taxon>
        <taxon>Magnoliopsida</taxon>
        <taxon>eudicotyledons</taxon>
        <taxon>Gunneridae</taxon>
        <taxon>Pentapetalae</taxon>
        <taxon>asterids</taxon>
        <taxon>lamiids</taxon>
        <taxon>Solanales</taxon>
        <taxon>Solanaceae</taxon>
        <taxon>Nicotianoideae</taxon>
        <taxon>Nicotianeae</taxon>
        <taxon>Nicotiana</taxon>
    </lineage>
</organism>
<keyword evidence="1" id="KW-1185">Reference proteome</keyword>
<accession>A0AC58SRG9</accession>
<protein>
    <submittedName>
        <fullName evidence="2">Uncharacterized protein LOC142169573</fullName>
    </submittedName>
</protein>
<name>A0AC58SRG9_TOBAC</name>
<dbReference type="RefSeq" id="XP_075087550.1">
    <property type="nucleotide sequence ID" value="XM_075231449.1"/>
</dbReference>
<dbReference type="Proteomes" id="UP000790787">
    <property type="component" value="Chromosome 15"/>
</dbReference>
<gene>
    <name evidence="2" type="primary">LOC142169573</name>
</gene>
<reference evidence="2" key="2">
    <citation type="submission" date="2025-08" db="UniProtKB">
        <authorList>
            <consortium name="RefSeq"/>
        </authorList>
    </citation>
    <scope>IDENTIFICATION</scope>
    <source>
        <tissue evidence="2">Leaf</tissue>
    </source>
</reference>
<reference evidence="1" key="1">
    <citation type="journal article" date="2014" name="Nat. Commun.">
        <title>The tobacco genome sequence and its comparison with those of tomato and potato.</title>
        <authorList>
            <person name="Sierro N."/>
            <person name="Battey J.N."/>
            <person name="Ouadi S."/>
            <person name="Bakaher N."/>
            <person name="Bovet L."/>
            <person name="Willig A."/>
            <person name="Goepfert S."/>
            <person name="Peitsch M.C."/>
            <person name="Ivanov N.V."/>
        </authorList>
    </citation>
    <scope>NUCLEOTIDE SEQUENCE [LARGE SCALE GENOMIC DNA]</scope>
</reference>
<evidence type="ECO:0000313" key="1">
    <source>
        <dbReference type="Proteomes" id="UP000790787"/>
    </source>
</evidence>
<evidence type="ECO:0000313" key="2">
    <source>
        <dbReference type="RefSeq" id="XP_075087550.1"/>
    </source>
</evidence>